<sequence length="424" mass="46695">MAETEKSVHQASTESVSSDNVDIPTLAIATRRLVRKTDLIVMPGLALAYFTHTLDRANLGNAKTDGLEKDLGLVMNIPWTIAAKRFNPAVVMPAIIALWGICTLGASATKEMAVRTSIFFQMGFIAGAVSGLISWSVFQWHGKLKGWQYLFIIEGALTIGISVLLFFALPRSVQKCRWFSEEEKRIAIARLQEDSQDQDKIFRWSDVKKQLLHGPTWVFAFLALMHGVGLASSSNFLPTLIKRLTIDSTTANLYTIGPNLTASVVLLTTTYFSDRYQQRAYAACITLFVSLIAWVLLGCLDLVNSVKVGYFLTFLITFGTFTPGLLVPVWLSSNVSTTTGRAVALGLSYMAQNLGGVISSLVFRNEDAPIYKPALITVACCQGVFIVACLALRRYFAQLNRKIDSGVIPFADGMGKRPEYRYAV</sequence>
<dbReference type="EMBL" id="MU394359">
    <property type="protein sequence ID" value="KAI6083002.1"/>
    <property type="molecule type" value="Genomic_DNA"/>
</dbReference>
<reference evidence="1 2" key="1">
    <citation type="journal article" date="2022" name="New Phytol.">
        <title>Ecological generalism drives hyperdiversity of secondary metabolite gene clusters in xylarialean endophytes.</title>
        <authorList>
            <person name="Franco M.E.E."/>
            <person name="Wisecaver J.H."/>
            <person name="Arnold A.E."/>
            <person name="Ju Y.M."/>
            <person name="Slot J.C."/>
            <person name="Ahrendt S."/>
            <person name="Moore L.P."/>
            <person name="Eastman K.E."/>
            <person name="Scott K."/>
            <person name="Konkel Z."/>
            <person name="Mondo S.J."/>
            <person name="Kuo A."/>
            <person name="Hayes R.D."/>
            <person name="Haridas S."/>
            <person name="Andreopoulos B."/>
            <person name="Riley R."/>
            <person name="LaButti K."/>
            <person name="Pangilinan J."/>
            <person name="Lipzen A."/>
            <person name="Amirebrahimi M."/>
            <person name="Yan J."/>
            <person name="Adam C."/>
            <person name="Keymanesh K."/>
            <person name="Ng V."/>
            <person name="Louie K."/>
            <person name="Northen T."/>
            <person name="Drula E."/>
            <person name="Henrissat B."/>
            <person name="Hsieh H.M."/>
            <person name="Youens-Clark K."/>
            <person name="Lutzoni F."/>
            <person name="Miadlikowska J."/>
            <person name="Eastwood D.C."/>
            <person name="Hamelin R.C."/>
            <person name="Grigoriev I.V."/>
            <person name="U'Ren J.M."/>
        </authorList>
    </citation>
    <scope>NUCLEOTIDE SEQUENCE [LARGE SCALE GENOMIC DNA]</scope>
    <source>
        <strain evidence="1 2">ER1909</strain>
    </source>
</reference>
<organism evidence="1 2">
    <name type="scientific">Hypoxylon rubiginosum</name>
    <dbReference type="NCBI Taxonomy" id="110542"/>
    <lineage>
        <taxon>Eukaryota</taxon>
        <taxon>Fungi</taxon>
        <taxon>Dikarya</taxon>
        <taxon>Ascomycota</taxon>
        <taxon>Pezizomycotina</taxon>
        <taxon>Sordariomycetes</taxon>
        <taxon>Xylariomycetidae</taxon>
        <taxon>Xylariales</taxon>
        <taxon>Hypoxylaceae</taxon>
        <taxon>Hypoxylon</taxon>
    </lineage>
</organism>
<comment type="caution">
    <text evidence="1">The sequence shown here is derived from an EMBL/GenBank/DDBJ whole genome shotgun (WGS) entry which is preliminary data.</text>
</comment>
<dbReference type="Proteomes" id="UP001497680">
    <property type="component" value="Unassembled WGS sequence"/>
</dbReference>
<accession>A0ACC0CRJ0</accession>
<evidence type="ECO:0000313" key="1">
    <source>
        <dbReference type="EMBL" id="KAI6083002.1"/>
    </source>
</evidence>
<name>A0ACC0CRJ0_9PEZI</name>
<protein>
    <submittedName>
        <fullName evidence="1">MFS general substrate transporter</fullName>
    </submittedName>
</protein>
<gene>
    <name evidence="1" type="ORF">F4821DRAFT_281304</name>
</gene>
<evidence type="ECO:0000313" key="2">
    <source>
        <dbReference type="Proteomes" id="UP001497680"/>
    </source>
</evidence>
<keyword evidence="2" id="KW-1185">Reference proteome</keyword>
<proteinExistence type="predicted"/>